<gene>
    <name evidence="6" type="ORF">Strain138_000649</name>
    <name evidence="7" type="ORF">Strain318_000649</name>
</gene>
<evidence type="ECO:0000313" key="7">
    <source>
        <dbReference type="EMBL" id="WKW14313.1"/>
    </source>
</evidence>
<dbReference type="KEGG" id="pspc:Strain318_000649"/>
<accession>A0AA49JZ85</accession>
<evidence type="ECO:0000256" key="4">
    <source>
        <dbReference type="SAM" id="MobiDB-lite"/>
    </source>
</evidence>
<evidence type="ECO:0000313" key="8">
    <source>
        <dbReference type="Proteomes" id="UP001229955"/>
    </source>
</evidence>
<comment type="cofactor">
    <cofactor evidence="1">
        <name>pyrroloquinoline quinone</name>
        <dbReference type="ChEBI" id="CHEBI:58442"/>
    </cofactor>
</comment>
<keyword evidence="8" id="KW-1185">Reference proteome</keyword>
<feature type="domain" description="Pyrrolo-quinoline quinone repeat" evidence="5">
    <location>
        <begin position="53"/>
        <end position="198"/>
    </location>
</feature>
<dbReference type="Pfam" id="PF01011">
    <property type="entry name" value="PQQ"/>
    <property type="match status" value="2"/>
</dbReference>
<accession>A0AA49JTK8</accession>
<sequence length="738" mass="79746">MKPVVLHHVIRAALVGALALRAVDAQHVRPSTAPGGVGRVALPDARGNVAGEWRVWGADAWSSRYSPLDQINAQNFNRLEQAWEWSAAPFGADEYYRTTPLYANGRLFTVATTRRIAAAIDPETGETLWSYRLEEGIRWQKAPRQFAGRGLTYWTDGTIERIILVTPGYHMVSLDARTGIPDPNFGVNGVVDLQAGLGFPLVPLAVDDTGSLVISDAAPLRRARPGEGWDPVKRIGADGSVGIDPVHGQIANSSPAIMVNDVIVVGNSSIHGYYPIRVRNLPGFIRGYDVRTGRQLWKFNLVPQPGEFGAETWERGSKIGDEGVGKNDAWATYSADPALNLVYIPVGMPLMDEYGGHRPGDNLYGNSLVAIDAKTGQRKWHFQMVHHDIWDYDNPVAPNLFDATVNGRRRQMISQPTKQGWLYVFDRATGEPIWPIVERPVPQSNVPGEKSSPTQPIPTRPAPYAQQGLEEEDLIDYTPAIRDSALAMARKCRMGPYYIPAVLSDGTSDGGLRCAWYAPGASGGVNIDGGAAVDLETGMMYVAALSGLSTMSLQKDPCSEFRYSSPRDNCGLIGALPPPPGYVAPESRGGGFAGRANASMLHGVSILKPKELGGITAYDMNTGDKRWWIPNGGMVPVTSNDPLFRGVNLPPRPAGGQAQVIVTKSLVIYGTGRSGGVPNTPPRLFAVDKATGREVGAVEIPSRTTAVPMTFMHRGKQYIVFATGAGRSTSLVALRLPD</sequence>
<reference evidence="6" key="1">
    <citation type="submission" date="2023-07" db="EMBL/GenBank/DDBJ databases">
        <authorList>
            <person name="Haufschild T."/>
            <person name="Kallscheuer N."/>
            <person name="Hammer J."/>
            <person name="Kohn T."/>
            <person name="Kabuu M."/>
            <person name="Jogler M."/>
            <person name="Wohfarth N."/>
            <person name="Heuer A."/>
            <person name="Rohde M."/>
            <person name="van Teeseling M.C.F."/>
            <person name="Jogler C."/>
        </authorList>
    </citation>
    <scope>NUCLEOTIDE SEQUENCE</scope>
    <source>
        <strain evidence="6">Strain 138</strain>
        <strain evidence="7">Strain 318</strain>
    </source>
</reference>
<dbReference type="SMART" id="SM00564">
    <property type="entry name" value="PQQ"/>
    <property type="match status" value="5"/>
</dbReference>
<feature type="region of interest" description="Disordered" evidence="4">
    <location>
        <begin position="441"/>
        <end position="461"/>
    </location>
</feature>
<proteinExistence type="inferred from homology"/>
<evidence type="ECO:0000313" key="6">
    <source>
        <dbReference type="EMBL" id="WKW11403.1"/>
    </source>
</evidence>
<dbReference type="Gene3D" id="2.140.10.10">
    <property type="entry name" value="Quinoprotein alcohol dehydrogenase-like superfamily"/>
    <property type="match status" value="2"/>
</dbReference>
<dbReference type="GO" id="GO:0016491">
    <property type="term" value="F:oxidoreductase activity"/>
    <property type="evidence" value="ECO:0007669"/>
    <property type="project" value="UniProtKB-KW"/>
</dbReference>
<organism evidence="6">
    <name type="scientific">Pseudogemmatithrix spongiicola</name>
    <dbReference type="NCBI Taxonomy" id="3062599"/>
    <lineage>
        <taxon>Bacteria</taxon>
        <taxon>Pseudomonadati</taxon>
        <taxon>Gemmatimonadota</taxon>
        <taxon>Gemmatimonadia</taxon>
        <taxon>Gemmatimonadales</taxon>
        <taxon>Gemmatimonadaceae</taxon>
        <taxon>Pseudogemmatithrix</taxon>
    </lineage>
</organism>
<dbReference type="PANTHER" id="PTHR32303:SF4">
    <property type="entry name" value="QUINOPROTEIN GLUCOSE DEHYDROGENASE"/>
    <property type="match status" value="1"/>
</dbReference>
<evidence type="ECO:0000256" key="1">
    <source>
        <dbReference type="ARBA" id="ARBA00001931"/>
    </source>
</evidence>
<dbReference type="AlphaFoldDB" id="A0AA49JTK8"/>
<dbReference type="Proteomes" id="UP001229955">
    <property type="component" value="Chromosome"/>
</dbReference>
<evidence type="ECO:0000259" key="5">
    <source>
        <dbReference type="Pfam" id="PF01011"/>
    </source>
</evidence>
<feature type="domain" description="Pyrrolo-quinoline quinone repeat" evidence="5">
    <location>
        <begin position="246"/>
        <end position="719"/>
    </location>
</feature>
<protein>
    <submittedName>
        <fullName evidence="6">PQQ-binding-like beta-propeller repeat protein</fullName>
    </submittedName>
</protein>
<name>A0AA49JTK8_9BACT</name>
<dbReference type="EMBL" id="CP130613">
    <property type="protein sequence ID" value="WKW14313.1"/>
    <property type="molecule type" value="Genomic_DNA"/>
</dbReference>
<dbReference type="PANTHER" id="PTHR32303">
    <property type="entry name" value="QUINOPROTEIN ALCOHOL DEHYDROGENASE (CYTOCHROME C)"/>
    <property type="match status" value="1"/>
</dbReference>
<dbReference type="InterPro" id="IPR018391">
    <property type="entry name" value="PQQ_b-propeller_rpt"/>
</dbReference>
<evidence type="ECO:0000256" key="3">
    <source>
        <dbReference type="ARBA" id="ARBA00023002"/>
    </source>
</evidence>
<dbReference type="SUPFAM" id="SSF50998">
    <property type="entry name" value="Quinoprotein alcohol dehydrogenase-like"/>
    <property type="match status" value="1"/>
</dbReference>
<dbReference type="RefSeq" id="WP_367887101.1">
    <property type="nucleotide sequence ID" value="NZ_CP130612.1"/>
</dbReference>
<feature type="compositionally biased region" description="Polar residues" evidence="4">
    <location>
        <begin position="442"/>
        <end position="454"/>
    </location>
</feature>
<dbReference type="EMBL" id="CP130612">
    <property type="protein sequence ID" value="WKW11403.1"/>
    <property type="molecule type" value="Genomic_DNA"/>
</dbReference>
<dbReference type="InterPro" id="IPR002372">
    <property type="entry name" value="PQQ_rpt_dom"/>
</dbReference>
<keyword evidence="3" id="KW-0560">Oxidoreductase</keyword>
<evidence type="ECO:0000256" key="2">
    <source>
        <dbReference type="ARBA" id="ARBA00008156"/>
    </source>
</evidence>
<dbReference type="InterPro" id="IPR011047">
    <property type="entry name" value="Quinoprotein_ADH-like_sf"/>
</dbReference>
<comment type="similarity">
    <text evidence="2">Belongs to the bacterial PQQ dehydrogenase family.</text>
</comment>